<dbReference type="RefSeq" id="WP_132113600.1">
    <property type="nucleotide sequence ID" value="NZ_SMJU01000001.1"/>
</dbReference>
<reference evidence="2 3" key="1">
    <citation type="submission" date="2019-02" db="EMBL/GenBank/DDBJ databases">
        <title>Arundinibacter roseus gen. nov., sp. nov., a new member of the family Cytophagaceae.</title>
        <authorList>
            <person name="Szuroczki S."/>
            <person name="Khayer B."/>
            <person name="Sproer C."/>
            <person name="Toumi M."/>
            <person name="Szabo A."/>
            <person name="Felfoldi T."/>
            <person name="Schumann P."/>
            <person name="Toth E."/>
        </authorList>
    </citation>
    <scope>NUCLEOTIDE SEQUENCE [LARGE SCALE GENOMIC DNA]</scope>
    <source>
        <strain evidence="2 3">DMA-k-7a</strain>
    </source>
</reference>
<evidence type="ECO:0000313" key="2">
    <source>
        <dbReference type="EMBL" id="TDB68970.1"/>
    </source>
</evidence>
<proteinExistence type="predicted"/>
<keyword evidence="3" id="KW-1185">Reference proteome</keyword>
<protein>
    <recommendedName>
        <fullName evidence="4">Outer membrane protein beta-barrel domain-containing protein</fullName>
    </recommendedName>
</protein>
<evidence type="ECO:0008006" key="4">
    <source>
        <dbReference type="Google" id="ProtNLM"/>
    </source>
</evidence>
<feature type="signal peptide" evidence="1">
    <location>
        <begin position="1"/>
        <end position="17"/>
    </location>
</feature>
<name>A0A4R4KKY7_9BACT</name>
<dbReference type="OrthoDB" id="939188at2"/>
<dbReference type="Proteomes" id="UP000295706">
    <property type="component" value="Unassembled WGS sequence"/>
</dbReference>
<evidence type="ECO:0000256" key="1">
    <source>
        <dbReference type="SAM" id="SignalP"/>
    </source>
</evidence>
<dbReference type="AlphaFoldDB" id="A0A4R4KKY7"/>
<accession>A0A4R4KKY7</accession>
<sequence>MKWYLLLIFFIAETATAQSFERPYQDERRAYMEIGVGAGASKAGAAYTVKPLFLENTRLGWQVFLAPQVIVSPRINLGLRLGGVFRPKFTDLESNSELQGKFTPYGLLFGDYYFGAPGKRNTRFFIGLGGGGTYIGKLEARHLQTDEAYFLRRKDQDIFLTIVPRAGVVIGDLKIQVEHIVTTPFNPDITSITLSNTIPMGRRKYF</sequence>
<organism evidence="2 3">
    <name type="scientific">Arundinibacter roseus</name>
    <dbReference type="NCBI Taxonomy" id="2070510"/>
    <lineage>
        <taxon>Bacteria</taxon>
        <taxon>Pseudomonadati</taxon>
        <taxon>Bacteroidota</taxon>
        <taxon>Cytophagia</taxon>
        <taxon>Cytophagales</taxon>
        <taxon>Spirosomataceae</taxon>
        <taxon>Arundinibacter</taxon>
    </lineage>
</organism>
<comment type="caution">
    <text evidence="2">The sequence shown here is derived from an EMBL/GenBank/DDBJ whole genome shotgun (WGS) entry which is preliminary data.</text>
</comment>
<keyword evidence="1" id="KW-0732">Signal</keyword>
<evidence type="ECO:0000313" key="3">
    <source>
        <dbReference type="Proteomes" id="UP000295706"/>
    </source>
</evidence>
<feature type="chain" id="PRO_5020531210" description="Outer membrane protein beta-barrel domain-containing protein" evidence="1">
    <location>
        <begin position="18"/>
        <end position="206"/>
    </location>
</feature>
<dbReference type="EMBL" id="SMJU01000001">
    <property type="protein sequence ID" value="TDB68970.1"/>
    <property type="molecule type" value="Genomic_DNA"/>
</dbReference>
<gene>
    <name evidence="2" type="ORF">EZE20_01120</name>
</gene>